<reference evidence="2 3" key="1">
    <citation type="submission" date="2018-06" db="EMBL/GenBank/DDBJ databases">
        <title>Genomic Encyclopedia of Archaeal and Bacterial Type Strains, Phase II (KMG-II): from individual species to whole genera.</title>
        <authorList>
            <person name="Goeker M."/>
        </authorList>
    </citation>
    <scope>NUCLEOTIDE SEQUENCE [LARGE SCALE GENOMIC DNA]</scope>
    <source>
        <strain evidence="2 3">DSM 29821</strain>
    </source>
</reference>
<dbReference type="EMBL" id="QLMA01000003">
    <property type="protein sequence ID" value="RAJ83607.1"/>
    <property type="molecule type" value="Genomic_DNA"/>
</dbReference>
<dbReference type="PANTHER" id="PTHR34406">
    <property type="entry name" value="PROTEIN YCEI"/>
    <property type="match status" value="1"/>
</dbReference>
<dbReference type="SUPFAM" id="SSF101874">
    <property type="entry name" value="YceI-like"/>
    <property type="match status" value="1"/>
</dbReference>
<evidence type="ECO:0000259" key="1">
    <source>
        <dbReference type="SMART" id="SM00867"/>
    </source>
</evidence>
<protein>
    <submittedName>
        <fullName evidence="2">Polyisoprenoid-binding protein YceI</fullName>
    </submittedName>
</protein>
<dbReference type="Proteomes" id="UP000249819">
    <property type="component" value="Unassembled WGS sequence"/>
</dbReference>
<keyword evidence="3" id="KW-1185">Reference proteome</keyword>
<dbReference type="Pfam" id="PF04264">
    <property type="entry name" value="YceI"/>
    <property type="match status" value="1"/>
</dbReference>
<dbReference type="OrthoDB" id="9811006at2"/>
<accession>A0A327W317</accession>
<feature type="domain" description="Lipid/polyisoprenoid-binding YceI-like" evidence="1">
    <location>
        <begin position="3"/>
        <end position="172"/>
    </location>
</feature>
<dbReference type="RefSeq" id="WP_111592243.1">
    <property type="nucleotide sequence ID" value="NZ_QLMA01000003.1"/>
</dbReference>
<comment type="caution">
    <text evidence="2">The sequence shown here is derived from an EMBL/GenBank/DDBJ whole genome shotgun (WGS) entry which is preliminary data.</text>
</comment>
<name>A0A327W317_9BACT</name>
<evidence type="ECO:0000313" key="3">
    <source>
        <dbReference type="Proteomes" id="UP000249819"/>
    </source>
</evidence>
<dbReference type="PANTHER" id="PTHR34406:SF1">
    <property type="entry name" value="PROTEIN YCEI"/>
    <property type="match status" value="1"/>
</dbReference>
<gene>
    <name evidence="2" type="ORF">CLV59_103576</name>
</gene>
<dbReference type="AlphaFoldDB" id="A0A327W317"/>
<sequence length="175" mass="19496">MATWKIDPVHSDIEFKIRHLMITNVTGYFNKYDATVESSNDDFSDAKISFTADVTGISTKNEQRDQHLQSEDFFHAAQYPAITFASTNIKKVNDEEYKISGDLTMRGVTKPVDLNVTYGGIVKDQYGQTKAGFELSGKLNRKDFGIAFNAATDAGGVMLSDEVKFYADVQLIKQA</sequence>
<organism evidence="2 3">
    <name type="scientific">Chitinophaga dinghuensis</name>
    <dbReference type="NCBI Taxonomy" id="1539050"/>
    <lineage>
        <taxon>Bacteria</taxon>
        <taxon>Pseudomonadati</taxon>
        <taxon>Bacteroidota</taxon>
        <taxon>Chitinophagia</taxon>
        <taxon>Chitinophagales</taxon>
        <taxon>Chitinophagaceae</taxon>
        <taxon>Chitinophaga</taxon>
    </lineage>
</organism>
<dbReference type="InterPro" id="IPR007372">
    <property type="entry name" value="Lipid/polyisoprenoid-bd_YceI"/>
</dbReference>
<proteinExistence type="predicted"/>
<dbReference type="InterPro" id="IPR036761">
    <property type="entry name" value="TTHA0802/YceI-like_sf"/>
</dbReference>
<dbReference type="SMART" id="SM00867">
    <property type="entry name" value="YceI"/>
    <property type="match status" value="1"/>
</dbReference>
<dbReference type="Gene3D" id="2.40.128.110">
    <property type="entry name" value="Lipid/polyisoprenoid-binding, YceI-like"/>
    <property type="match status" value="1"/>
</dbReference>
<evidence type="ECO:0000313" key="2">
    <source>
        <dbReference type="EMBL" id="RAJ83607.1"/>
    </source>
</evidence>